<evidence type="ECO:0000313" key="6">
    <source>
        <dbReference type="EMBL" id="KAJ7611658.1"/>
    </source>
</evidence>
<dbReference type="GO" id="GO:0004602">
    <property type="term" value="F:glutathione peroxidase activity"/>
    <property type="evidence" value="ECO:0007669"/>
    <property type="project" value="UniProtKB-ARBA"/>
</dbReference>
<dbReference type="EMBL" id="JARKIF010000032">
    <property type="protein sequence ID" value="KAJ7611658.1"/>
    <property type="molecule type" value="Genomic_DNA"/>
</dbReference>
<evidence type="ECO:0000256" key="3">
    <source>
        <dbReference type="ARBA" id="ARBA00022679"/>
    </source>
</evidence>
<dbReference type="Gene3D" id="3.40.30.10">
    <property type="entry name" value="Glutaredoxin"/>
    <property type="match status" value="1"/>
</dbReference>
<evidence type="ECO:0000256" key="4">
    <source>
        <dbReference type="ARBA" id="ARBA00047960"/>
    </source>
</evidence>
<dbReference type="AlphaFoldDB" id="A0AAD7B600"/>
<dbReference type="InterPro" id="IPR004045">
    <property type="entry name" value="Glutathione_S-Trfase_N"/>
</dbReference>
<name>A0AAD7B600_9AGAR</name>
<dbReference type="SFLD" id="SFLDG00358">
    <property type="entry name" value="Main_(cytGST)"/>
    <property type="match status" value="1"/>
</dbReference>
<evidence type="ECO:0000259" key="5">
    <source>
        <dbReference type="PROSITE" id="PS50404"/>
    </source>
</evidence>
<dbReference type="CDD" id="cd03046">
    <property type="entry name" value="GST_N_GTT1_like"/>
    <property type="match status" value="1"/>
</dbReference>
<sequence>MAETAPKVTLHWLDRSRSQRLLWLLEELNIPYEIKRYKRQENMLAPPELKEVHALGHAPLITIGDRTIAESAVIAEYLLDHFGGTRHGLVPSRWRDGCEGKFDGETEAWSRYRYFMHYTEGSLVAMMTMALIPMAMKKAPAPFFVRPIISRIAAQINAMLVTPNFRTHLEFLETQIASAPEGGPYLCGAQLTGADIMMSFPLLVARQPIDGPIGPLNKETYPKLYAYTELLESGASYKRAVDKIIELEGEYVIF</sequence>
<dbReference type="PANTHER" id="PTHR44051:SF9">
    <property type="entry name" value="GLUTATHIONE S-TRANSFERASE 1"/>
    <property type="match status" value="1"/>
</dbReference>
<evidence type="ECO:0000256" key="2">
    <source>
        <dbReference type="ARBA" id="ARBA00012452"/>
    </source>
</evidence>
<dbReference type="InterPro" id="IPR036282">
    <property type="entry name" value="Glutathione-S-Trfase_C_sf"/>
</dbReference>
<dbReference type="PANTHER" id="PTHR44051">
    <property type="entry name" value="GLUTATHIONE S-TRANSFERASE-RELATED"/>
    <property type="match status" value="1"/>
</dbReference>
<comment type="similarity">
    <text evidence="1">Belongs to the GST superfamily.</text>
</comment>
<comment type="catalytic activity">
    <reaction evidence="4">
        <text>RX + glutathione = an S-substituted glutathione + a halide anion + H(+)</text>
        <dbReference type="Rhea" id="RHEA:16437"/>
        <dbReference type="ChEBI" id="CHEBI:15378"/>
        <dbReference type="ChEBI" id="CHEBI:16042"/>
        <dbReference type="ChEBI" id="CHEBI:17792"/>
        <dbReference type="ChEBI" id="CHEBI:57925"/>
        <dbReference type="ChEBI" id="CHEBI:90779"/>
        <dbReference type="EC" id="2.5.1.18"/>
    </reaction>
</comment>
<keyword evidence="7" id="KW-1185">Reference proteome</keyword>
<dbReference type="PROSITE" id="PS50404">
    <property type="entry name" value="GST_NTER"/>
    <property type="match status" value="1"/>
</dbReference>
<organism evidence="6 7">
    <name type="scientific">Roridomyces roridus</name>
    <dbReference type="NCBI Taxonomy" id="1738132"/>
    <lineage>
        <taxon>Eukaryota</taxon>
        <taxon>Fungi</taxon>
        <taxon>Dikarya</taxon>
        <taxon>Basidiomycota</taxon>
        <taxon>Agaricomycotina</taxon>
        <taxon>Agaricomycetes</taxon>
        <taxon>Agaricomycetidae</taxon>
        <taxon>Agaricales</taxon>
        <taxon>Marasmiineae</taxon>
        <taxon>Mycenaceae</taxon>
        <taxon>Roridomyces</taxon>
    </lineage>
</organism>
<keyword evidence="3" id="KW-0808">Transferase</keyword>
<dbReference type="InterPro" id="IPR004046">
    <property type="entry name" value="GST_C"/>
</dbReference>
<evidence type="ECO:0000256" key="1">
    <source>
        <dbReference type="ARBA" id="ARBA00007409"/>
    </source>
</evidence>
<gene>
    <name evidence="6" type="ORF">FB45DRAFT_313662</name>
</gene>
<dbReference type="Gene3D" id="1.20.1050.10">
    <property type="match status" value="1"/>
</dbReference>
<reference evidence="6" key="1">
    <citation type="submission" date="2023-03" db="EMBL/GenBank/DDBJ databases">
        <title>Massive genome expansion in bonnet fungi (Mycena s.s.) driven by repeated elements and novel gene families across ecological guilds.</title>
        <authorList>
            <consortium name="Lawrence Berkeley National Laboratory"/>
            <person name="Harder C.B."/>
            <person name="Miyauchi S."/>
            <person name="Viragh M."/>
            <person name="Kuo A."/>
            <person name="Thoen E."/>
            <person name="Andreopoulos B."/>
            <person name="Lu D."/>
            <person name="Skrede I."/>
            <person name="Drula E."/>
            <person name="Henrissat B."/>
            <person name="Morin E."/>
            <person name="Kohler A."/>
            <person name="Barry K."/>
            <person name="LaButti K."/>
            <person name="Morin E."/>
            <person name="Salamov A."/>
            <person name="Lipzen A."/>
            <person name="Mereny Z."/>
            <person name="Hegedus B."/>
            <person name="Baldrian P."/>
            <person name="Stursova M."/>
            <person name="Weitz H."/>
            <person name="Taylor A."/>
            <person name="Grigoriev I.V."/>
            <person name="Nagy L.G."/>
            <person name="Martin F."/>
            <person name="Kauserud H."/>
        </authorList>
    </citation>
    <scope>NUCLEOTIDE SEQUENCE</scope>
    <source>
        <strain evidence="6">9284</strain>
    </source>
</reference>
<dbReference type="SUPFAM" id="SSF52833">
    <property type="entry name" value="Thioredoxin-like"/>
    <property type="match status" value="1"/>
</dbReference>
<proteinExistence type="inferred from homology"/>
<dbReference type="InterPro" id="IPR036249">
    <property type="entry name" value="Thioredoxin-like_sf"/>
</dbReference>
<protein>
    <recommendedName>
        <fullName evidence="2">glutathione transferase</fullName>
        <ecNumber evidence="2">2.5.1.18</ecNumber>
    </recommendedName>
</protein>
<feature type="domain" description="GST N-terminal" evidence="5">
    <location>
        <begin position="5"/>
        <end position="86"/>
    </location>
</feature>
<dbReference type="SUPFAM" id="SSF47616">
    <property type="entry name" value="GST C-terminal domain-like"/>
    <property type="match status" value="1"/>
</dbReference>
<dbReference type="GO" id="GO:0004364">
    <property type="term" value="F:glutathione transferase activity"/>
    <property type="evidence" value="ECO:0007669"/>
    <property type="project" value="UniProtKB-EC"/>
</dbReference>
<comment type="caution">
    <text evidence="6">The sequence shown here is derived from an EMBL/GenBank/DDBJ whole genome shotgun (WGS) entry which is preliminary data.</text>
</comment>
<evidence type="ECO:0000313" key="7">
    <source>
        <dbReference type="Proteomes" id="UP001221142"/>
    </source>
</evidence>
<accession>A0AAD7B600</accession>
<dbReference type="Pfam" id="PF00043">
    <property type="entry name" value="GST_C"/>
    <property type="match status" value="1"/>
</dbReference>
<dbReference type="EC" id="2.5.1.18" evidence="2"/>
<dbReference type="Proteomes" id="UP001221142">
    <property type="component" value="Unassembled WGS sequence"/>
</dbReference>
<dbReference type="InterPro" id="IPR040079">
    <property type="entry name" value="Glutathione_S-Trfase"/>
</dbReference>
<dbReference type="SFLD" id="SFLDS00019">
    <property type="entry name" value="Glutathione_Transferase_(cytos"/>
    <property type="match status" value="1"/>
</dbReference>
<dbReference type="GO" id="GO:0005737">
    <property type="term" value="C:cytoplasm"/>
    <property type="evidence" value="ECO:0007669"/>
    <property type="project" value="UniProtKB-ARBA"/>
</dbReference>
<dbReference type="FunFam" id="3.40.30.10:FF:000156">
    <property type="entry name" value="Glutathione S-transferase 1"/>
    <property type="match status" value="1"/>
</dbReference>
<dbReference type="Pfam" id="PF13409">
    <property type="entry name" value="GST_N_2"/>
    <property type="match status" value="1"/>
</dbReference>